<reference evidence="1 2" key="1">
    <citation type="submission" date="2014-12" db="EMBL/GenBank/DDBJ databases">
        <title>Comparative genomics of the lactic acid bacteria isolated from the honey bee gut.</title>
        <authorList>
            <person name="Ellegaard K.M."/>
            <person name="Tamarit D."/>
            <person name="Javelind E."/>
            <person name="Olofsson T."/>
            <person name="Andersson S.G."/>
            <person name="Vasquez A."/>
        </authorList>
    </citation>
    <scope>NUCLEOTIDE SEQUENCE [LARGE SCALE GENOMIC DNA]</scope>
    <source>
        <strain evidence="1 2">Biut2</strain>
    </source>
</reference>
<accession>A0A0F4L6M4</accession>
<comment type="caution">
    <text evidence="1">The sequence shown here is derived from an EMBL/GenBank/DDBJ whole genome shotgun (WGS) entry which is preliminary data.</text>
</comment>
<dbReference type="EMBL" id="JXBY01000025">
    <property type="protein sequence ID" value="KJY54477.1"/>
    <property type="molecule type" value="Genomic_DNA"/>
</dbReference>
<dbReference type="HOGENOM" id="CLU_1110312_0_0_9"/>
<protein>
    <submittedName>
        <fullName evidence="1">Uncharacterized protein</fullName>
    </submittedName>
</protein>
<proteinExistence type="predicted"/>
<dbReference type="OrthoDB" id="2328585at2"/>
<sequence>MNQIKTPKEFYQDYIAIFAPDSTRLDHLKTITRKLALIINEACMVNASKTADLIGAWVIGTKENRNLENRSSYDAYINQHTEVRQYIQRIIDKKPIHKMVLANLLITDLENSFELDKKILANLVCIDRLLNNKEYSLEYLYFESAGSLINRLHQSTTDWDFLIDCMDKRIRNASAHLNFSYSMRKSTFIGKNVYARNKTITKFEIAPQEMLLEILPKQSNIIQAFIANGILLWLSVNNFELYKKALDILD</sequence>
<evidence type="ECO:0000313" key="1">
    <source>
        <dbReference type="EMBL" id="KJY54477.1"/>
    </source>
</evidence>
<dbReference type="PATRIC" id="fig|1218493.3.peg.1569"/>
<dbReference type="RefSeq" id="WP_045928493.1">
    <property type="nucleotide sequence ID" value="NZ_JBHSZS010000026.1"/>
</dbReference>
<name>A0A0F4L6M4_9LACO</name>
<dbReference type="Proteomes" id="UP000033533">
    <property type="component" value="Unassembled WGS sequence"/>
</dbReference>
<organism evidence="1 2">
    <name type="scientific">Lactobacillus kullabergensis</name>
    <dbReference type="NCBI Taxonomy" id="1218493"/>
    <lineage>
        <taxon>Bacteria</taxon>
        <taxon>Bacillati</taxon>
        <taxon>Bacillota</taxon>
        <taxon>Bacilli</taxon>
        <taxon>Lactobacillales</taxon>
        <taxon>Lactobacillaceae</taxon>
        <taxon>Lactobacillus</taxon>
    </lineage>
</organism>
<evidence type="ECO:0000313" key="2">
    <source>
        <dbReference type="Proteomes" id="UP000033533"/>
    </source>
</evidence>
<gene>
    <name evidence="1" type="ORF">JF76_14970</name>
</gene>
<dbReference type="AlphaFoldDB" id="A0A0F4L6M4"/>